<keyword evidence="3" id="KW-1185">Reference proteome</keyword>
<protein>
    <recommendedName>
        <fullName evidence="1">2EXR domain-containing protein</fullName>
    </recommendedName>
</protein>
<feature type="domain" description="2EXR" evidence="1">
    <location>
        <begin position="8"/>
        <end position="113"/>
    </location>
</feature>
<gene>
    <name evidence="2" type="ORF">PECM_004839</name>
</gene>
<dbReference type="Pfam" id="PF20150">
    <property type="entry name" value="2EXR"/>
    <property type="match status" value="1"/>
</dbReference>
<dbReference type="PANTHER" id="PTHR35910:SF1">
    <property type="entry name" value="2EXR DOMAIN-CONTAINING PROTEIN"/>
    <property type="match status" value="1"/>
</dbReference>
<evidence type="ECO:0000313" key="3">
    <source>
        <dbReference type="Proteomes" id="UP000631181"/>
    </source>
</evidence>
<comment type="caution">
    <text evidence="2">The sequence shown here is derived from an EMBL/GenBank/DDBJ whole genome shotgun (WGS) entry which is preliminary data.</text>
</comment>
<proteinExistence type="predicted"/>
<evidence type="ECO:0000259" key="1">
    <source>
        <dbReference type="Pfam" id="PF20150"/>
    </source>
</evidence>
<organism evidence="2 3">
    <name type="scientific">Penicillium ucsense</name>
    <dbReference type="NCBI Taxonomy" id="2839758"/>
    <lineage>
        <taxon>Eukaryota</taxon>
        <taxon>Fungi</taxon>
        <taxon>Dikarya</taxon>
        <taxon>Ascomycota</taxon>
        <taxon>Pezizomycotina</taxon>
        <taxon>Eurotiomycetes</taxon>
        <taxon>Eurotiomycetidae</taxon>
        <taxon>Eurotiales</taxon>
        <taxon>Aspergillaceae</taxon>
        <taxon>Penicillium</taxon>
    </lineage>
</organism>
<dbReference type="InterPro" id="IPR045518">
    <property type="entry name" value="2EXR"/>
</dbReference>
<sequence>MEASKRIFHLFPQLPAELRLAIWRECLPRRVSELDCPLPDEVYDWIEPVPCDLTHTSLANRCRPMIALVCREARAVVFETGLPIIETDDFLVPDECDWTGFNELEQWIDPTRDLSHLNYCPGYEYQYCVDGNPLFDLVWQASWVHRGGSLRLPLFKYYDTSDLQLLQRRPSWVVVMRVLVVHASRRVGASSGLFGLLGDAPVQVVDVNDQARVTALFDLAEGCEREGNIRVRQTFYRESPEALSRELHDLVVKRFGSQQKAPKMHPALMFRLCTKMCNHSGSADAERCP</sequence>
<reference evidence="2" key="1">
    <citation type="journal article" date="2020" name="Front. Microbiol.">
        <title>Gene regulatory networks of Penicillium echinulatum 2HH and Penicillium oxalicum 114-2 inferred by a computational biology approach.</title>
        <authorList>
            <person name="Lenz A.R."/>
            <person name="Galan-Vasquez E."/>
            <person name="Balbinot E."/>
            <person name="De Abreu F.P."/>
            <person name="De Oliveira N.S."/>
            <person name="Da Rosa L.O."/>
            <person name="De Avila E Silva S."/>
            <person name="Camassola M."/>
            <person name="Dillon A.J.P."/>
            <person name="Perez-Rueda E."/>
        </authorList>
    </citation>
    <scope>NUCLEOTIDE SEQUENCE</scope>
    <source>
        <strain evidence="2">S1M29</strain>
    </source>
</reference>
<accession>A0A8J8W051</accession>
<dbReference type="Proteomes" id="UP000631181">
    <property type="component" value="Unassembled WGS sequence"/>
</dbReference>
<name>A0A8J8W051_9EURO</name>
<dbReference type="PANTHER" id="PTHR35910">
    <property type="entry name" value="2EXR DOMAIN-CONTAINING PROTEIN"/>
    <property type="match status" value="1"/>
</dbReference>
<dbReference type="EMBL" id="WIWV01000072">
    <property type="protein sequence ID" value="KAF7714878.1"/>
    <property type="molecule type" value="Genomic_DNA"/>
</dbReference>
<evidence type="ECO:0000313" key="2">
    <source>
        <dbReference type="EMBL" id="KAF7714878.1"/>
    </source>
</evidence>
<dbReference type="OrthoDB" id="3540486at2759"/>
<dbReference type="AlphaFoldDB" id="A0A8J8W051"/>